<dbReference type="OrthoDB" id="6762117at2759"/>
<organism evidence="1 2">
    <name type="scientific">Brassicogethes aeneus</name>
    <name type="common">Rape pollen beetle</name>
    <name type="synonym">Meligethes aeneus</name>
    <dbReference type="NCBI Taxonomy" id="1431903"/>
    <lineage>
        <taxon>Eukaryota</taxon>
        <taxon>Metazoa</taxon>
        <taxon>Ecdysozoa</taxon>
        <taxon>Arthropoda</taxon>
        <taxon>Hexapoda</taxon>
        <taxon>Insecta</taxon>
        <taxon>Pterygota</taxon>
        <taxon>Neoptera</taxon>
        <taxon>Endopterygota</taxon>
        <taxon>Coleoptera</taxon>
        <taxon>Polyphaga</taxon>
        <taxon>Cucujiformia</taxon>
        <taxon>Nitidulidae</taxon>
        <taxon>Meligethinae</taxon>
        <taxon>Brassicogethes</taxon>
    </lineage>
</organism>
<dbReference type="EMBL" id="OV121137">
    <property type="protein sequence ID" value="CAH0558581.1"/>
    <property type="molecule type" value="Genomic_DNA"/>
</dbReference>
<accession>A0A9P0B9E2</accession>
<reference evidence="1" key="1">
    <citation type="submission" date="2021-12" db="EMBL/GenBank/DDBJ databases">
        <authorList>
            <person name="King R."/>
        </authorList>
    </citation>
    <scope>NUCLEOTIDE SEQUENCE</scope>
</reference>
<keyword evidence="2" id="KW-1185">Reference proteome</keyword>
<proteinExistence type="predicted"/>
<evidence type="ECO:0000313" key="1">
    <source>
        <dbReference type="EMBL" id="CAH0558581.1"/>
    </source>
</evidence>
<evidence type="ECO:0000313" key="2">
    <source>
        <dbReference type="Proteomes" id="UP001154078"/>
    </source>
</evidence>
<protein>
    <submittedName>
        <fullName evidence="1">Uncharacterized protein</fullName>
    </submittedName>
</protein>
<dbReference type="Proteomes" id="UP001154078">
    <property type="component" value="Chromosome 6"/>
</dbReference>
<gene>
    <name evidence="1" type="ORF">MELIAE_LOCUS8877</name>
</gene>
<sequence length="323" mass="37285">MKKRKKHNGRDQKLHTCLAKDTLNNFVCIANEMGDEQLVKRITESRNEVILYHKICRLQFTNAQQSQKTSNAEKTEWHLTRDIYKLAFEEVCSFVSKNIIKNHDFLNSLFAGCVANHDPSKSSHVEPYNFESKLLNTFPKKINVVTMNGKYGHCCSYRVLEELETEATFAAARRSVLCPEDIIPSKNLCTGLAFDNFDRFMDTATGNDTLHDTVGIIFQNIVNSPASPRLIAENEPSTRKDFELLMRLHLSCSLITKDQKYVQSPLRLTNNNIKEFQFLDLAWSASHYLKLPNMPNWVINNSMIYRDNSVKLKRYLKNVLKII</sequence>
<name>A0A9P0B9E2_BRAAE</name>
<dbReference type="AlphaFoldDB" id="A0A9P0B9E2"/>